<dbReference type="Pfam" id="PF02174">
    <property type="entry name" value="IRS"/>
    <property type="match status" value="1"/>
</dbReference>
<dbReference type="EMBL" id="GEEE01015027">
    <property type="protein sequence ID" value="JAP48198.1"/>
    <property type="molecule type" value="Transcribed_RNA"/>
</dbReference>
<evidence type="ECO:0000259" key="2">
    <source>
        <dbReference type="Pfam" id="PF02174"/>
    </source>
</evidence>
<proteinExistence type="predicted"/>
<dbReference type="InterPro" id="IPR002404">
    <property type="entry name" value="IRS_PTB"/>
</dbReference>
<dbReference type="AlphaFoldDB" id="A0A0X3P8X5"/>
<dbReference type="SMART" id="SM01244">
    <property type="entry name" value="IRS"/>
    <property type="match status" value="1"/>
</dbReference>
<name>A0A0X3P8X5_SCHSO</name>
<feature type="region of interest" description="Disordered" evidence="1">
    <location>
        <begin position="252"/>
        <end position="276"/>
    </location>
</feature>
<sequence length="807" mass="88683">MEFLNYSNIQSHPSALQDWLCNQCDPSRSVFTAELCGVWLGELPSNRHLEATVLPPHMSHAILQPSNYWKRANDRSLDNFDGYETILPKRSPRKSNQHSADNFAASNEALFKISMSDTTPSGFPTVPYQLQLEACRISGSLAFLNGALVFSSREPGIKLPIHLGGPGDSDLLNFTSQRPCQKISDPGCDPLNWQAATSMTDLSGSDWVLNDGGSSCQTLLLAGSRSSTVAHTPIVKRRFRQFFAFLSKKAKHNRPNEPLSGSQILSEPTSPKPSSETLRIEWPLATLRQFAFHKCLFKMETGRKAPYGEGHYLFRLKHLGEFRQTLEFHIRSQKRTRSLKTRSVCMDTTRLTVPHASPDWLLNHPSSAVRAPCCRTYANLPTPSILPLSQQSPNPAPTPPPLPPHLSSRFSKRPWSQLLTSWSVSLDGDLTGQRPETPPPQEAPPELPDSVALTFTRGKSDRLTATRSPQRQRAGSRLGRRRLRSLEGDLKEDIFSAFCRTRPLPIFEAEREGNAASHETASSGPLAFEMGSPNAFRMDVGETLPAISEAQSASESTLGSVASDLHTMRQCEIIDFEVGDQQNYLEPRCTTPRYENVCSIINQIMGSPQTHNSHKTDRTDTAAPDVAPVVIGEPVSNVTDPLTQTTSNVKARSVLSPKPSLRLQYASLDFTFSDIAVHLPDLQHPHCEPSTPSDLPIASAVNTDFRTPNVHPGVIQRSRPRSCHASGRSPTSSQPEKQPRSSSSVDLVDRSVRLCHLTCGVGDGGGDGGVGQEFLSGSDSSGTTRTDYIDICRLQTLAMNELLNSTS</sequence>
<protein>
    <submittedName>
        <fullName evidence="3">PTB domain (IRS-1 type)</fullName>
    </submittedName>
</protein>
<organism evidence="3">
    <name type="scientific">Schistocephalus solidus</name>
    <name type="common">Tapeworm</name>
    <dbReference type="NCBI Taxonomy" id="70667"/>
    <lineage>
        <taxon>Eukaryota</taxon>
        <taxon>Metazoa</taxon>
        <taxon>Spiralia</taxon>
        <taxon>Lophotrochozoa</taxon>
        <taxon>Platyhelminthes</taxon>
        <taxon>Cestoda</taxon>
        <taxon>Eucestoda</taxon>
        <taxon>Diphyllobothriidea</taxon>
        <taxon>Diphyllobothriidae</taxon>
        <taxon>Schistocephalus</taxon>
    </lineage>
</organism>
<feature type="compositionally biased region" description="Low complexity" evidence="1">
    <location>
        <begin position="266"/>
        <end position="276"/>
    </location>
</feature>
<dbReference type="InterPro" id="IPR011993">
    <property type="entry name" value="PH-like_dom_sf"/>
</dbReference>
<dbReference type="SUPFAM" id="SSF50729">
    <property type="entry name" value="PH domain-like"/>
    <property type="match status" value="1"/>
</dbReference>
<feature type="compositionally biased region" description="Pro residues" evidence="1">
    <location>
        <begin position="436"/>
        <end position="447"/>
    </location>
</feature>
<feature type="region of interest" description="Disordered" evidence="1">
    <location>
        <begin position="384"/>
        <end position="410"/>
    </location>
</feature>
<reference evidence="3" key="1">
    <citation type="submission" date="2016-01" db="EMBL/GenBank/DDBJ databases">
        <title>Reference transcriptome for the parasite Schistocephalus solidus: insights into the molecular evolution of parasitism.</title>
        <authorList>
            <person name="Hebert F.O."/>
            <person name="Grambauer S."/>
            <person name="Barber I."/>
            <person name="Landry C.R."/>
            <person name="Aubin-Horth N."/>
        </authorList>
    </citation>
    <scope>NUCLEOTIDE SEQUENCE</scope>
</reference>
<evidence type="ECO:0000256" key="1">
    <source>
        <dbReference type="SAM" id="MobiDB-lite"/>
    </source>
</evidence>
<evidence type="ECO:0000313" key="3">
    <source>
        <dbReference type="EMBL" id="JAP48198.1"/>
    </source>
</evidence>
<feature type="region of interest" description="Disordered" evidence="1">
    <location>
        <begin position="704"/>
        <end position="746"/>
    </location>
</feature>
<feature type="domain" description="IRS-type PTB" evidence="2">
    <location>
        <begin position="279"/>
        <end position="321"/>
    </location>
</feature>
<feature type="region of interest" description="Disordered" evidence="1">
    <location>
        <begin position="427"/>
        <end position="480"/>
    </location>
</feature>
<accession>A0A0X3P8X5</accession>
<gene>
    <name evidence="3" type="ORF">TR156732</name>
</gene>
<feature type="compositionally biased region" description="Pro residues" evidence="1">
    <location>
        <begin position="394"/>
        <end position="404"/>
    </location>
</feature>
<dbReference type="Gene3D" id="2.30.29.30">
    <property type="entry name" value="Pleckstrin-homology domain (PH domain)/Phosphotyrosine-binding domain (PTB)"/>
    <property type="match status" value="1"/>
</dbReference>